<evidence type="ECO:0000313" key="7">
    <source>
        <dbReference type="Proteomes" id="UP000574067"/>
    </source>
</evidence>
<dbReference type="FunFam" id="1.10.10.10:FF:000001">
    <property type="entry name" value="LysR family transcriptional regulator"/>
    <property type="match status" value="1"/>
</dbReference>
<dbReference type="GO" id="GO:0005829">
    <property type="term" value="C:cytosol"/>
    <property type="evidence" value="ECO:0007669"/>
    <property type="project" value="TreeGrafter"/>
</dbReference>
<dbReference type="InterPro" id="IPR036390">
    <property type="entry name" value="WH_DNA-bd_sf"/>
</dbReference>
<keyword evidence="4" id="KW-0804">Transcription</keyword>
<dbReference type="EMBL" id="JABBFW010000007">
    <property type="protein sequence ID" value="NML15771.1"/>
    <property type="molecule type" value="Genomic_DNA"/>
</dbReference>
<dbReference type="Pfam" id="PF03466">
    <property type="entry name" value="LysR_substrate"/>
    <property type="match status" value="1"/>
</dbReference>
<evidence type="ECO:0000256" key="4">
    <source>
        <dbReference type="ARBA" id="ARBA00023163"/>
    </source>
</evidence>
<feature type="domain" description="HTH lysR-type" evidence="5">
    <location>
        <begin position="1"/>
        <end position="58"/>
    </location>
</feature>
<gene>
    <name evidence="6" type="ORF">HHL10_12395</name>
</gene>
<keyword evidence="7" id="KW-1185">Reference proteome</keyword>
<dbReference type="GO" id="GO:0003677">
    <property type="term" value="F:DNA binding"/>
    <property type="evidence" value="ECO:0007669"/>
    <property type="project" value="UniProtKB-KW"/>
</dbReference>
<dbReference type="SUPFAM" id="SSF53850">
    <property type="entry name" value="Periplasmic binding protein-like II"/>
    <property type="match status" value="1"/>
</dbReference>
<dbReference type="InterPro" id="IPR050950">
    <property type="entry name" value="HTH-type_LysR_regulators"/>
</dbReference>
<dbReference type="GO" id="GO:0003700">
    <property type="term" value="F:DNA-binding transcription factor activity"/>
    <property type="evidence" value="ECO:0007669"/>
    <property type="project" value="InterPro"/>
</dbReference>
<dbReference type="InterPro" id="IPR036388">
    <property type="entry name" value="WH-like_DNA-bd_sf"/>
</dbReference>
<dbReference type="SUPFAM" id="SSF46785">
    <property type="entry name" value="Winged helix' DNA-binding domain"/>
    <property type="match status" value="1"/>
</dbReference>
<accession>A0A848FCU7</accession>
<dbReference type="Gene3D" id="1.10.10.10">
    <property type="entry name" value="Winged helix-like DNA-binding domain superfamily/Winged helix DNA-binding domain"/>
    <property type="match status" value="1"/>
</dbReference>
<sequence>MKLQSLRALVAAVETGSLRNAARQLGVSQPALTKAIRELEQELGAPLLMRSNTGVSTTAQGRVLADRARTVERELAAAVDQIRQLSGEMVGSLHVAAVPLALTLLVPEALRTFSAAYPGIRLRIDEELYMAQLTRLRAGEVEVAVGPVPSGLPAGELVIEPLMPIQMVVVAQKSSLHARAKSLAELAEARWVFTGTSADAGYARHLFTEHGLPVPKASAVVNSTLGLLALICGGDFVGLMPRQIAMHPMAGAYMKIVPVQEGALQAHMAAMTRPESALVPAVRQFIAHLGRAAHHFGHLETPAW</sequence>
<evidence type="ECO:0000256" key="3">
    <source>
        <dbReference type="ARBA" id="ARBA00023125"/>
    </source>
</evidence>
<dbReference type="InterPro" id="IPR000847">
    <property type="entry name" value="LysR_HTH_N"/>
</dbReference>
<reference evidence="6 7" key="1">
    <citation type="submission" date="2020-04" db="EMBL/GenBank/DDBJ databases">
        <title>Azohydromonas sp. isolated from soil.</title>
        <authorList>
            <person name="Dahal R.H."/>
        </authorList>
    </citation>
    <scope>NUCLEOTIDE SEQUENCE [LARGE SCALE GENOMIC DNA]</scope>
    <source>
        <strain evidence="6 7">G-1-1-14</strain>
    </source>
</reference>
<comment type="similarity">
    <text evidence="1">Belongs to the LysR transcriptional regulatory family.</text>
</comment>
<dbReference type="PANTHER" id="PTHR30419">
    <property type="entry name" value="HTH-TYPE TRANSCRIPTIONAL REGULATOR YBHD"/>
    <property type="match status" value="1"/>
</dbReference>
<dbReference type="Proteomes" id="UP000574067">
    <property type="component" value="Unassembled WGS sequence"/>
</dbReference>
<dbReference type="Pfam" id="PF00126">
    <property type="entry name" value="HTH_1"/>
    <property type="match status" value="1"/>
</dbReference>
<organism evidence="6 7">
    <name type="scientific">Azohydromonas caseinilytica</name>
    <dbReference type="NCBI Taxonomy" id="2728836"/>
    <lineage>
        <taxon>Bacteria</taxon>
        <taxon>Pseudomonadati</taxon>
        <taxon>Pseudomonadota</taxon>
        <taxon>Betaproteobacteria</taxon>
        <taxon>Burkholderiales</taxon>
        <taxon>Sphaerotilaceae</taxon>
        <taxon>Azohydromonas</taxon>
    </lineage>
</organism>
<dbReference type="AlphaFoldDB" id="A0A848FCU7"/>
<keyword evidence="2" id="KW-0805">Transcription regulation</keyword>
<dbReference type="Gene3D" id="3.40.190.290">
    <property type="match status" value="1"/>
</dbReference>
<evidence type="ECO:0000259" key="5">
    <source>
        <dbReference type="PROSITE" id="PS50931"/>
    </source>
</evidence>
<protein>
    <submittedName>
        <fullName evidence="6">LysR family transcriptional regulator</fullName>
    </submittedName>
</protein>
<keyword evidence="3" id="KW-0238">DNA-binding</keyword>
<proteinExistence type="inferred from homology"/>
<evidence type="ECO:0000313" key="6">
    <source>
        <dbReference type="EMBL" id="NML15771.1"/>
    </source>
</evidence>
<evidence type="ECO:0000256" key="1">
    <source>
        <dbReference type="ARBA" id="ARBA00009437"/>
    </source>
</evidence>
<dbReference type="PANTHER" id="PTHR30419:SF30">
    <property type="entry name" value="LYSR FAMILY TRANSCRIPTIONAL REGULATOR"/>
    <property type="match status" value="1"/>
</dbReference>
<dbReference type="InterPro" id="IPR005119">
    <property type="entry name" value="LysR_subst-bd"/>
</dbReference>
<comment type="caution">
    <text evidence="6">The sequence shown here is derived from an EMBL/GenBank/DDBJ whole genome shotgun (WGS) entry which is preliminary data.</text>
</comment>
<evidence type="ECO:0000256" key="2">
    <source>
        <dbReference type="ARBA" id="ARBA00023015"/>
    </source>
</evidence>
<dbReference type="PROSITE" id="PS50931">
    <property type="entry name" value="HTH_LYSR"/>
    <property type="match status" value="1"/>
</dbReference>
<dbReference type="RefSeq" id="WP_169160674.1">
    <property type="nucleotide sequence ID" value="NZ_JABBFW010000007.1"/>
</dbReference>
<dbReference type="PRINTS" id="PR00039">
    <property type="entry name" value="HTHLYSR"/>
</dbReference>
<name>A0A848FCU7_9BURK</name>